<keyword evidence="2" id="KW-1185">Reference proteome</keyword>
<reference evidence="1" key="1">
    <citation type="submission" date="2023-04" db="EMBL/GenBank/DDBJ databases">
        <title>Draft Genome sequencing of Naganishia species isolated from polar environments using Oxford Nanopore Technology.</title>
        <authorList>
            <person name="Leo P."/>
            <person name="Venkateswaran K."/>
        </authorList>
    </citation>
    <scope>NUCLEOTIDE SEQUENCE</scope>
    <source>
        <strain evidence="1">MNA-CCFEE 5261</strain>
    </source>
</reference>
<accession>A0ACC2UXZ5</accession>
<organism evidence="1 2">
    <name type="scientific">Naganishia cerealis</name>
    <dbReference type="NCBI Taxonomy" id="610337"/>
    <lineage>
        <taxon>Eukaryota</taxon>
        <taxon>Fungi</taxon>
        <taxon>Dikarya</taxon>
        <taxon>Basidiomycota</taxon>
        <taxon>Agaricomycotina</taxon>
        <taxon>Tremellomycetes</taxon>
        <taxon>Filobasidiales</taxon>
        <taxon>Filobasidiaceae</taxon>
        <taxon>Naganishia</taxon>
    </lineage>
</organism>
<evidence type="ECO:0000313" key="1">
    <source>
        <dbReference type="EMBL" id="KAJ9091819.1"/>
    </source>
</evidence>
<dbReference type="EMBL" id="JASBWR010000143">
    <property type="protein sequence ID" value="KAJ9091819.1"/>
    <property type="molecule type" value="Genomic_DNA"/>
</dbReference>
<proteinExistence type="predicted"/>
<gene>
    <name evidence="1" type="ORF">QFC19_008932</name>
</gene>
<protein>
    <submittedName>
        <fullName evidence="1">Uncharacterized protein</fullName>
    </submittedName>
</protein>
<sequence>MAPQAATEDMFKGVFFYVDDSVAAETRPSVIIPVSADASVPALTSQSFYQLVQDMIHLGGKLCPPPHPLAHSFAANADSPRIIPRFDLDKITHIISETWEIPERQLIEGHQRRDEIFTVTRLPFQPYVFESPDEPPPILRPEWHADPEMYPSQHMTNMLKHHASVGEDQALGWGSVLGADKMASGHISSALKKERDVFGGKRVILGCQIEVSPDFRVAIEATVVRAGGNVLPEERLRDCDFYVTPWREGKEYLRAVKHGKIVGTLPWLNHVLKIGRVTAPKDNLLHYPVPRGGIPEFKDCTISVTNYTGEARDYLKRLMSTMDAKFTTTLAREVNTHLIAATKSGEKVSRASTWSIPVLNHLYLEECFKQWRRLPEAVDDRFTLFPFGVNYMTLLGNAQLTDKDLERWTAPAKDIDDDEDMQEIDGDITATGLTLPTQASETSRSDRTAKQEDLADIEAVHIEMNTIFDVQSRSTSVLSADPALPSASEGPVIDNVPTEEANSLDEHPPMEHEPIGYRSEEHRAIEQPLDSPPPLHEVVQQEAPNPVEPVNVQPAVSISSPLSGGPEDDHDMAQPAVDDQVHDAVEENHQRQVETKGAHPVKEDEPMQSVMQEAPTVKPKPVVEATVAVTRSQTEVNVVPTTQFKNRASTQTVRKTRSVAPTATESSKRRRLSTPGQETPVIADEPVPAVQGRVRRQAATKAADMLHNVIAPDMALHEKEKKRKDIISPKSRRAAWVNDKAEGSNRKSKLGQATTDDGESTEDEPEAQLKAKGTQRSVKNTTSATRGRSRGTIVRDTARTRLGSRSASELSALPVDEEDTTVDLDPTSVKLMTTGFNLDDRLAKILKSFGVRFTDKPLDMTHLICRSAIRTTKLLIGLAKGIDVLSVDWLEKCAELRRMIDPEPFLLKDPSNEKKLGFSLAKSIAESKRLHRDQGGLFAGKLFHITFSLS</sequence>
<evidence type="ECO:0000313" key="2">
    <source>
        <dbReference type="Proteomes" id="UP001241377"/>
    </source>
</evidence>
<comment type="caution">
    <text evidence="1">The sequence shown here is derived from an EMBL/GenBank/DDBJ whole genome shotgun (WGS) entry which is preliminary data.</text>
</comment>
<dbReference type="Proteomes" id="UP001241377">
    <property type="component" value="Unassembled WGS sequence"/>
</dbReference>
<name>A0ACC2UXZ5_9TREE</name>